<feature type="region of interest" description="Disordered" evidence="1">
    <location>
        <begin position="36"/>
        <end position="68"/>
    </location>
</feature>
<comment type="caution">
    <text evidence="2">The sequence shown here is derived from an EMBL/GenBank/DDBJ whole genome shotgun (WGS) entry which is preliminary data.</text>
</comment>
<accession>A0ABS0CLB1</accession>
<organism evidence="2 3">
    <name type="scientific">Nocardia amamiensis</name>
    <dbReference type="NCBI Taxonomy" id="404578"/>
    <lineage>
        <taxon>Bacteria</taxon>
        <taxon>Bacillati</taxon>
        <taxon>Actinomycetota</taxon>
        <taxon>Actinomycetes</taxon>
        <taxon>Mycobacteriales</taxon>
        <taxon>Nocardiaceae</taxon>
        <taxon>Nocardia</taxon>
    </lineage>
</organism>
<keyword evidence="3" id="KW-1185">Reference proteome</keyword>
<dbReference type="NCBIfam" id="TIGR03118">
    <property type="entry name" value="PEPCTERM_chp_1"/>
    <property type="match status" value="1"/>
</dbReference>
<feature type="region of interest" description="Disordered" evidence="1">
    <location>
        <begin position="364"/>
        <end position="384"/>
    </location>
</feature>
<name>A0ABS0CLB1_9NOCA</name>
<protein>
    <submittedName>
        <fullName evidence="2">TIGR03118 family protein</fullName>
    </submittedName>
</protein>
<evidence type="ECO:0000256" key="1">
    <source>
        <dbReference type="SAM" id="MobiDB-lite"/>
    </source>
</evidence>
<reference evidence="2 3" key="1">
    <citation type="submission" date="2020-10" db="EMBL/GenBank/DDBJ databases">
        <title>Identification of Nocardia species via Next-generation sequencing and recognition of intraspecies genetic diversity.</title>
        <authorList>
            <person name="Li P."/>
            <person name="Li P."/>
            <person name="Lu B."/>
        </authorList>
    </citation>
    <scope>NUCLEOTIDE SEQUENCE [LARGE SCALE GENOMIC DNA]</scope>
    <source>
        <strain evidence="2 3">BJ06-0157</strain>
    </source>
</reference>
<feature type="compositionally biased region" description="Basic and acidic residues" evidence="1">
    <location>
        <begin position="372"/>
        <end position="384"/>
    </location>
</feature>
<evidence type="ECO:0000313" key="2">
    <source>
        <dbReference type="EMBL" id="MBF6296583.1"/>
    </source>
</evidence>
<dbReference type="SUPFAM" id="SSF75011">
    <property type="entry name" value="3-carboxy-cis,cis-mucoante lactonizing enzyme"/>
    <property type="match status" value="1"/>
</dbReference>
<feature type="region of interest" description="Disordered" evidence="1">
    <location>
        <begin position="312"/>
        <end position="334"/>
    </location>
</feature>
<dbReference type="Proteomes" id="UP000702209">
    <property type="component" value="Unassembled WGS sequence"/>
</dbReference>
<dbReference type="EMBL" id="JADLQX010000002">
    <property type="protein sequence ID" value="MBF6296583.1"/>
    <property type="molecule type" value="Genomic_DNA"/>
</dbReference>
<evidence type="ECO:0000313" key="3">
    <source>
        <dbReference type="Proteomes" id="UP000702209"/>
    </source>
</evidence>
<gene>
    <name evidence="2" type="ORF">IU459_03385</name>
</gene>
<proteinExistence type="predicted"/>
<sequence>MRSNWGLGFDHGEQTRPVLRVLLIYSPNCATLRLGSPKHQGAAGKETGKLNGRWNESRRGGAPRSRGRSGLLRVSALSAALLVAAACSDSKSDEVPALDGNKYVQTNLAANNAEYKAQFTFPDLVNAWGLADRPKGAGGHFWVGAGGKSFQFVGDVTKSSDEQVQKLFQDGLKLVTIPGADADTSDNSVGKTTGVVFNPAPITSDLFVVHDQPVEAEGGPLNGSARFIFATDSGKISAWTEQGFEGRIVRHDGPANLVFDGQPQGMQFFGIALTPSGDKLLAADFGADPQVRTFDKNWQLIPTAGFANPFATGDAIDPATPEKGKKAKPGDPAPFNVSTIGNRVFVAYATTQPDEADATKFDAGEEDSLDADQEKAASGKPDKGKLAEFDAEGKLVRIIDDGNRLNAPWAVTVAPEGFGPLSGKLLVGNFGGAGHVLAYDDATGKFTDYLRDADGKPVAIEGLWALMFGNGESLGDADSLYFTAGPDDEKDGLFGKLRLK</sequence>
<dbReference type="InterPro" id="IPR017549">
    <property type="entry name" value="APMV_L690"/>
</dbReference>